<organism evidence="2 3">
    <name type="scientific">Mycobacterium kubicae</name>
    <dbReference type="NCBI Taxonomy" id="120959"/>
    <lineage>
        <taxon>Bacteria</taxon>
        <taxon>Bacillati</taxon>
        <taxon>Actinomycetota</taxon>
        <taxon>Actinomycetes</taxon>
        <taxon>Mycobacteriales</taxon>
        <taxon>Mycobacteriaceae</taxon>
        <taxon>Mycobacterium</taxon>
        <taxon>Mycobacterium simiae complex</taxon>
    </lineage>
</organism>
<dbReference type="Proteomes" id="UP000465306">
    <property type="component" value="Unassembled WGS sequence"/>
</dbReference>
<protein>
    <submittedName>
        <fullName evidence="2">PE family protein</fullName>
    </submittedName>
</protein>
<evidence type="ECO:0000313" key="3">
    <source>
        <dbReference type="Proteomes" id="UP000465306"/>
    </source>
</evidence>
<keyword evidence="3" id="KW-1185">Reference proteome</keyword>
<accession>A0ABQ1BR99</accession>
<dbReference type="InterPro" id="IPR000084">
    <property type="entry name" value="PE-PGRS_N"/>
</dbReference>
<proteinExistence type="predicted"/>
<gene>
    <name evidence="2" type="primary">PE34</name>
    <name evidence="2" type="ORF">MKUB_33440</name>
</gene>
<dbReference type="Gene3D" id="1.10.287.850">
    <property type="entry name" value="HP0062-like domain"/>
    <property type="match status" value="1"/>
</dbReference>
<reference evidence="2 3" key="1">
    <citation type="journal article" date="2019" name="Emerg. Microbes Infect.">
        <title>Comprehensive subspecies identification of 175 nontuberculous mycobacteria species based on 7547 genomic profiles.</title>
        <authorList>
            <person name="Matsumoto Y."/>
            <person name="Kinjo T."/>
            <person name="Motooka D."/>
            <person name="Nabeya D."/>
            <person name="Jung N."/>
            <person name="Uechi K."/>
            <person name="Horii T."/>
            <person name="Iida T."/>
            <person name="Fujita J."/>
            <person name="Nakamura S."/>
        </authorList>
    </citation>
    <scope>NUCLEOTIDE SEQUENCE [LARGE SCALE GENOMIC DNA]</scope>
    <source>
        <strain evidence="2 3">JCM 13573</strain>
    </source>
</reference>
<evidence type="ECO:0000313" key="2">
    <source>
        <dbReference type="EMBL" id="GFG65854.1"/>
    </source>
</evidence>
<dbReference type="Pfam" id="PF00934">
    <property type="entry name" value="PE"/>
    <property type="match status" value="1"/>
</dbReference>
<sequence>MLQSMTIDSEAAHIGSRIADNAAQGIQSGVTASTALTSLMPAGAEEVSAQAVLAFTTEAAQLLALNKAAQEELLRAGSAITEIAQKYADADATAAGALLGVGFHRAAG</sequence>
<evidence type="ECO:0000259" key="1">
    <source>
        <dbReference type="Pfam" id="PF00934"/>
    </source>
</evidence>
<comment type="caution">
    <text evidence="2">The sequence shown here is derived from an EMBL/GenBank/DDBJ whole genome shotgun (WGS) entry which is preliminary data.</text>
</comment>
<feature type="domain" description="PE" evidence="1">
    <location>
        <begin position="19"/>
        <end position="93"/>
    </location>
</feature>
<name>A0ABQ1BR99_9MYCO</name>
<dbReference type="EMBL" id="BLKU01000005">
    <property type="protein sequence ID" value="GFG65854.1"/>
    <property type="molecule type" value="Genomic_DNA"/>
</dbReference>